<dbReference type="Pfam" id="PF13768">
    <property type="entry name" value="VWA_3"/>
    <property type="match status" value="1"/>
</dbReference>
<reference evidence="2 3" key="1">
    <citation type="submission" date="2019-02" db="EMBL/GenBank/DDBJ databases">
        <title>Deep-cultivation of Planctomycetes and their phenomic and genomic characterization uncovers novel biology.</title>
        <authorList>
            <person name="Wiegand S."/>
            <person name="Jogler M."/>
            <person name="Boedeker C."/>
            <person name="Pinto D."/>
            <person name="Vollmers J."/>
            <person name="Rivas-Marin E."/>
            <person name="Kohn T."/>
            <person name="Peeters S.H."/>
            <person name="Heuer A."/>
            <person name="Rast P."/>
            <person name="Oberbeckmann S."/>
            <person name="Bunk B."/>
            <person name="Jeske O."/>
            <person name="Meyerdierks A."/>
            <person name="Storesund J.E."/>
            <person name="Kallscheuer N."/>
            <person name="Luecker S."/>
            <person name="Lage O.M."/>
            <person name="Pohl T."/>
            <person name="Merkel B.J."/>
            <person name="Hornburger P."/>
            <person name="Mueller R.-W."/>
            <person name="Bruemmer F."/>
            <person name="Labrenz M."/>
            <person name="Spormann A.M."/>
            <person name="Op den Camp H."/>
            <person name="Overmann J."/>
            <person name="Amann R."/>
            <person name="Jetten M.S.M."/>
            <person name="Mascher T."/>
            <person name="Medema M.H."/>
            <person name="Devos D.P."/>
            <person name="Kaster A.-K."/>
            <person name="Ovreas L."/>
            <person name="Rohde M."/>
            <person name="Galperin M.Y."/>
            <person name="Jogler C."/>
        </authorList>
    </citation>
    <scope>NUCLEOTIDE SEQUENCE [LARGE SCALE GENOMIC DNA]</scope>
    <source>
        <strain evidence="2 3">Pla133</strain>
    </source>
</reference>
<dbReference type="PANTHER" id="PTHR10338">
    <property type="entry name" value="INTER-ALPHA-TRYPSIN INHIBITOR HEAVY CHAIN FAMILY MEMBER"/>
    <property type="match status" value="1"/>
</dbReference>
<evidence type="ECO:0000259" key="1">
    <source>
        <dbReference type="PROSITE" id="PS50234"/>
    </source>
</evidence>
<dbReference type="Gene3D" id="1.25.10.10">
    <property type="entry name" value="Leucine-rich Repeat Variant"/>
    <property type="match status" value="2"/>
</dbReference>
<accession>A0A518BRZ7</accession>
<dbReference type="SMART" id="SM00327">
    <property type="entry name" value="VWA"/>
    <property type="match status" value="1"/>
</dbReference>
<dbReference type="SUPFAM" id="SSF48371">
    <property type="entry name" value="ARM repeat"/>
    <property type="match status" value="1"/>
</dbReference>
<dbReference type="Gene3D" id="3.40.50.410">
    <property type="entry name" value="von Willebrand factor, type A domain"/>
    <property type="match status" value="1"/>
</dbReference>
<dbReference type="SMART" id="SM00567">
    <property type="entry name" value="EZ_HEAT"/>
    <property type="match status" value="4"/>
</dbReference>
<dbReference type="RefSeq" id="WP_145069933.1">
    <property type="nucleotide sequence ID" value="NZ_CP036287.1"/>
</dbReference>
<feature type="domain" description="VWFA" evidence="1">
    <location>
        <begin position="588"/>
        <end position="764"/>
    </location>
</feature>
<evidence type="ECO:0000313" key="2">
    <source>
        <dbReference type="EMBL" id="QDU69747.1"/>
    </source>
</evidence>
<keyword evidence="3" id="KW-1185">Reference proteome</keyword>
<dbReference type="SUPFAM" id="SSF53300">
    <property type="entry name" value="vWA-like"/>
    <property type="match status" value="1"/>
</dbReference>
<dbReference type="EMBL" id="CP036287">
    <property type="protein sequence ID" value="QDU69747.1"/>
    <property type="molecule type" value="Genomic_DNA"/>
</dbReference>
<protein>
    <submittedName>
        <fullName evidence="2">von Willebrand factor type A domain protein</fullName>
    </submittedName>
</protein>
<dbReference type="InterPro" id="IPR036465">
    <property type="entry name" value="vWFA_dom_sf"/>
</dbReference>
<name>A0A518BRZ7_9BACT</name>
<dbReference type="Proteomes" id="UP000316921">
    <property type="component" value="Chromosome"/>
</dbReference>
<dbReference type="PANTHER" id="PTHR10338:SF108">
    <property type="entry name" value="INTER-ALPHA-TRYPSIN INHIBITOR HEAVY CHAIN H4-LIKE PROTEIN"/>
    <property type="match status" value="1"/>
</dbReference>
<dbReference type="InterPro" id="IPR016024">
    <property type="entry name" value="ARM-type_fold"/>
</dbReference>
<sequence>MDLHLGDRAARGPLFSRAIVAALAAMIAIAAPAAAMLTLAEPAAAATCAVRPATSTPIRAIGAGQEPDLAALISTLELERDRTPVAVFEALGASGAPEALEALLDALDEGGLRSLLARARALRELPDFVDRGELEKFAFVGMLDVATQAEERALRLEAVEALGLGGPRGRQYLAIVVDYADDPVVRNRAFDLHAATRDGDSGPWYRELYDPPAKRRMVSPKPEEGEVQQVTDDLRLRAFRALEEELTDDELIDAMTDKLAPIRARALALLAERGHERAVPMATERWARDASSREERLVAAGIFARAGGDEACAELVEMGCRPQTSWDGRLALAEAVAANGSPILINRLYKAFGRGEVAEQLFSLQTLVLTPSDKLVSELRKLLKSDSATLRRETVRVLAERGGEDAFDQLQSAFKRAENLGERAEVLRAMDAAAVDEGAWLEELRELTKDESPEVRGAALEALLRRDPEGNRDLLESALVSSDWSLARIALATLEERRQVADVGLLVDVLPQLSGRGLRETVGLLWRLTGEDFRLRTEIWRKWWDDNRADLTVLDERDSILLEAEARHRADTADTAATFFGVRVDTARVIFVIDTSGSMAEPTSWAADNPVSGSDNRGYGDGRRMDIAKIELKRCLERLEPGSLFNIVSFSDVVRPWSKDLLRGQKAGVDKAFRYVDRLEANGGTNIYGAMKTAFEDVDVDTIFLLSDGEPSAGEIRDPGRIRQEIQRWNDQRRIRIHCIAVGGQLELLRNLAADSGGEYQQVR</sequence>
<evidence type="ECO:0000313" key="3">
    <source>
        <dbReference type="Proteomes" id="UP000316921"/>
    </source>
</evidence>
<dbReference type="InterPro" id="IPR050934">
    <property type="entry name" value="ITIH"/>
</dbReference>
<dbReference type="KEGG" id="pbap:Pla133_48690"/>
<gene>
    <name evidence="2" type="ORF">Pla133_48690</name>
</gene>
<dbReference type="AlphaFoldDB" id="A0A518BRZ7"/>
<organism evidence="2 3">
    <name type="scientific">Engelhardtia mirabilis</name>
    <dbReference type="NCBI Taxonomy" id="2528011"/>
    <lineage>
        <taxon>Bacteria</taxon>
        <taxon>Pseudomonadati</taxon>
        <taxon>Planctomycetota</taxon>
        <taxon>Planctomycetia</taxon>
        <taxon>Planctomycetia incertae sedis</taxon>
        <taxon>Engelhardtia</taxon>
    </lineage>
</organism>
<dbReference type="PROSITE" id="PS50234">
    <property type="entry name" value="VWFA"/>
    <property type="match status" value="1"/>
</dbReference>
<proteinExistence type="predicted"/>
<dbReference type="InterPro" id="IPR004155">
    <property type="entry name" value="PBS_lyase_HEAT"/>
</dbReference>
<dbReference type="InterPro" id="IPR002035">
    <property type="entry name" value="VWF_A"/>
</dbReference>
<dbReference type="InterPro" id="IPR011989">
    <property type="entry name" value="ARM-like"/>
</dbReference>